<dbReference type="SUPFAM" id="SSF55874">
    <property type="entry name" value="ATPase domain of HSP90 chaperone/DNA topoisomerase II/histidine kinase"/>
    <property type="match status" value="1"/>
</dbReference>
<dbReference type="InterPro" id="IPR036890">
    <property type="entry name" value="HATPase_C_sf"/>
</dbReference>
<keyword evidence="24" id="KW-1185">Reference proteome</keyword>
<keyword evidence="14 21" id="KW-1133">Transmembrane helix</keyword>
<feature type="transmembrane region" description="Helical" evidence="21">
    <location>
        <begin position="215"/>
        <end position="237"/>
    </location>
</feature>
<keyword evidence="12" id="KW-0479">Metal-binding</keyword>
<evidence type="ECO:0000256" key="16">
    <source>
        <dbReference type="ARBA" id="ARBA00023012"/>
    </source>
</evidence>
<feature type="transmembrane region" description="Helical" evidence="21">
    <location>
        <begin position="18"/>
        <end position="37"/>
    </location>
</feature>
<dbReference type="GO" id="GO:0046872">
    <property type="term" value="F:metal ion binding"/>
    <property type="evidence" value="ECO:0007669"/>
    <property type="project" value="UniProtKB-KW"/>
</dbReference>
<dbReference type="KEGG" id="lvs:LOKVESSMR4R_01678"/>
<evidence type="ECO:0000256" key="9">
    <source>
        <dbReference type="ARBA" id="ARBA00022490"/>
    </source>
</evidence>
<evidence type="ECO:0000313" key="24">
    <source>
        <dbReference type="Proteomes" id="UP000195273"/>
    </source>
</evidence>
<proteinExistence type="predicted"/>
<evidence type="ECO:0000256" key="12">
    <source>
        <dbReference type="ARBA" id="ARBA00022723"/>
    </source>
</evidence>
<evidence type="ECO:0000256" key="7">
    <source>
        <dbReference type="ARBA" id="ARBA00022475"/>
    </source>
</evidence>
<dbReference type="CDD" id="cd16917">
    <property type="entry name" value="HATPase_UhpB-NarQ-NarX-like"/>
    <property type="match status" value="1"/>
</dbReference>
<dbReference type="Proteomes" id="UP000195273">
    <property type="component" value="Chromosome"/>
</dbReference>
<dbReference type="GO" id="GO:0051539">
    <property type="term" value="F:4 iron, 4 sulfur cluster binding"/>
    <property type="evidence" value="ECO:0007669"/>
    <property type="project" value="UniProtKB-KW"/>
</dbReference>
<comment type="function">
    <text evidence="19">Member of the two-component regulatory system NreB/NreC involved in the control of dissimilatory nitrate/nitrite reduction in response to oxygen. NreB functions as a direct oxygen sensor histidine kinase which is autophosphorylated, in the absence of oxygen, probably at the conserved histidine residue, and transfers its phosphate group probably to a conserved aspartate residue of NreC. NreB/NreC activates the expression of the nitrate (narGHJI) and nitrite (nir) reductase operons, as well as the putative nitrate transporter gene narT.</text>
</comment>
<dbReference type="EMBL" id="CP021431">
    <property type="protein sequence ID" value="ARU00992.1"/>
    <property type="molecule type" value="Genomic_DNA"/>
</dbReference>
<dbReference type="SMART" id="SM01049">
    <property type="entry name" value="Cache_2"/>
    <property type="match status" value="1"/>
</dbReference>
<dbReference type="InterPro" id="IPR004358">
    <property type="entry name" value="Sig_transdc_His_kin-like_C"/>
</dbReference>
<comment type="catalytic activity">
    <reaction evidence="1">
        <text>ATP + protein L-histidine = ADP + protein N-phospho-L-histidine.</text>
        <dbReference type="EC" id="2.7.13.3"/>
    </reaction>
</comment>
<evidence type="ECO:0000256" key="13">
    <source>
        <dbReference type="ARBA" id="ARBA00022777"/>
    </source>
</evidence>
<keyword evidence="7" id="KW-1003">Cell membrane</keyword>
<dbReference type="InterPro" id="IPR033480">
    <property type="entry name" value="sCache_2"/>
</dbReference>
<comment type="subcellular location">
    <subcellularLocation>
        <location evidence="4">Cell membrane</location>
        <topology evidence="4">Multi-pass membrane protein</topology>
    </subcellularLocation>
    <subcellularLocation>
        <location evidence="3">Cytoplasm</location>
    </subcellularLocation>
</comment>
<dbReference type="Pfam" id="PF17200">
    <property type="entry name" value="sCache_2"/>
    <property type="match status" value="1"/>
</dbReference>
<dbReference type="PROSITE" id="PS50109">
    <property type="entry name" value="HIS_KIN"/>
    <property type="match status" value="1"/>
</dbReference>
<evidence type="ECO:0000256" key="18">
    <source>
        <dbReference type="ARBA" id="ARBA00023136"/>
    </source>
</evidence>
<dbReference type="GO" id="GO:0000155">
    <property type="term" value="F:phosphorelay sensor kinase activity"/>
    <property type="evidence" value="ECO:0007669"/>
    <property type="project" value="InterPro"/>
</dbReference>
<dbReference type="GO" id="GO:0005737">
    <property type="term" value="C:cytoplasm"/>
    <property type="evidence" value="ECO:0007669"/>
    <property type="project" value="UniProtKB-SubCell"/>
</dbReference>
<keyword evidence="18 21" id="KW-0472">Membrane</keyword>
<sequence length="472" mass="51501">MFTPFPLLPGALSYGQKLFLLATLPLILAVFLIWLVVSAQFNQLAESELKALEQRLIATKRAELTNYVAIAMAAVSGATGSASPDDAAAKLAVSRVLAAMLYGQEGYFFVFDYDGTNLVAPRQTFLINRNWAGMTDRNGVPITDTLIRLARSGGGFHSFDWPKPSTGVHGRMEVYVRGYQSWRWAIGTGVFIDDILDTAAAARTEVESRIKRTSFYVAGIASLAVLGVFLSGISLTLRQRRLADSRLQQLTQRIIDTQEEERGRVARELHDGISQMLVGVRYALELTRRKLGPGSGDSLNKGIAQLGSAIQEVRRISRDLRPGILDDLGLGAALRALTDEFSARSGVQVALETVVFRNRLDDDARIALYRIAQEALTNIERHAMADKVTICLRGTRQGAELRITDNGRGMIWPPPAHGGSGLGLRNMQERAQHLGGSLVVRSGLGKGTSIEARVPLTHLLGPDSKTTKDRPV</sequence>
<dbReference type="RefSeq" id="WP_087207420.1">
    <property type="nucleotide sequence ID" value="NZ_CP021431.1"/>
</dbReference>
<dbReference type="Pfam" id="PF07730">
    <property type="entry name" value="HisKA_3"/>
    <property type="match status" value="1"/>
</dbReference>
<dbReference type="EC" id="2.7.13.3" evidence="5"/>
<dbReference type="Pfam" id="PF02518">
    <property type="entry name" value="HATPase_c"/>
    <property type="match status" value="1"/>
</dbReference>
<evidence type="ECO:0000256" key="20">
    <source>
        <dbReference type="ARBA" id="ARBA00030800"/>
    </source>
</evidence>
<dbReference type="PIRSF" id="PIRSF037314">
    <property type="entry name" value="STHK_MctS"/>
    <property type="match status" value="1"/>
</dbReference>
<comment type="cofactor">
    <cofactor evidence="2">
        <name>[4Fe-4S] cluster</name>
        <dbReference type="ChEBI" id="CHEBI:49883"/>
    </cofactor>
</comment>
<evidence type="ECO:0000256" key="14">
    <source>
        <dbReference type="ARBA" id="ARBA00022989"/>
    </source>
</evidence>
<evidence type="ECO:0000256" key="6">
    <source>
        <dbReference type="ARBA" id="ARBA00017322"/>
    </source>
</evidence>
<evidence type="ECO:0000256" key="10">
    <source>
        <dbReference type="ARBA" id="ARBA00022679"/>
    </source>
</evidence>
<reference evidence="23 24" key="1">
    <citation type="submission" date="2017-05" db="EMBL/GenBank/DDBJ databases">
        <title>Genome Sequence of Loktanella vestfoldensis Strain SMR4r Isolated from a Culture of the Diatom Skeletonema marinoi.</title>
        <authorList>
            <person name="Topel M."/>
            <person name="Pinder M.I.M."/>
            <person name="Johansson O.N."/>
            <person name="Kourtchenko O."/>
            <person name="Godhe A."/>
            <person name="Clarke A.K."/>
        </authorList>
    </citation>
    <scope>NUCLEOTIDE SEQUENCE [LARGE SCALE GENOMIC DNA]</scope>
    <source>
        <strain evidence="23 24">SMR4r</strain>
    </source>
</reference>
<dbReference type="PANTHER" id="PTHR24421:SF58">
    <property type="entry name" value="SIGNAL TRANSDUCTION HISTIDINE-PROTEIN KINASE_PHOSPHATASE UHPB"/>
    <property type="match status" value="1"/>
</dbReference>
<keyword evidence="13 23" id="KW-0418">Kinase</keyword>
<name>A0A1Y0ECC9_9RHOB</name>
<accession>A0A1Y0ECC9</accession>
<evidence type="ECO:0000256" key="21">
    <source>
        <dbReference type="SAM" id="Phobius"/>
    </source>
</evidence>
<protein>
    <recommendedName>
        <fullName evidence="6">Oxygen sensor histidine kinase NreB</fullName>
        <ecNumber evidence="5">2.7.13.3</ecNumber>
    </recommendedName>
    <alternativeName>
        <fullName evidence="20">Nitrogen regulation protein B</fullName>
    </alternativeName>
</protein>
<evidence type="ECO:0000256" key="11">
    <source>
        <dbReference type="ARBA" id="ARBA00022692"/>
    </source>
</evidence>
<dbReference type="Gene3D" id="1.20.5.1930">
    <property type="match status" value="1"/>
</dbReference>
<dbReference type="PANTHER" id="PTHR24421">
    <property type="entry name" value="NITRATE/NITRITE SENSOR PROTEIN NARX-RELATED"/>
    <property type="match status" value="1"/>
</dbReference>
<dbReference type="PRINTS" id="PR00344">
    <property type="entry name" value="BCTRLSENSOR"/>
</dbReference>
<evidence type="ECO:0000256" key="15">
    <source>
        <dbReference type="ARBA" id="ARBA00023004"/>
    </source>
</evidence>
<dbReference type="GO" id="GO:0005886">
    <property type="term" value="C:plasma membrane"/>
    <property type="evidence" value="ECO:0007669"/>
    <property type="project" value="UniProtKB-SubCell"/>
</dbReference>
<evidence type="ECO:0000256" key="3">
    <source>
        <dbReference type="ARBA" id="ARBA00004496"/>
    </source>
</evidence>
<dbReference type="InterPro" id="IPR005467">
    <property type="entry name" value="His_kinase_dom"/>
</dbReference>
<keyword evidence="10 23" id="KW-0808">Transferase</keyword>
<gene>
    <name evidence="23" type="primary">nreB</name>
    <name evidence="23" type="ORF">LOKVESSMR4R_01678</name>
</gene>
<keyword evidence="17" id="KW-0411">Iron-sulfur</keyword>
<dbReference type="STRING" id="1122181.GCA_000382265_00547"/>
<dbReference type="InterPro" id="IPR003594">
    <property type="entry name" value="HATPase_dom"/>
</dbReference>
<dbReference type="InterPro" id="IPR050482">
    <property type="entry name" value="Sensor_HK_TwoCompSys"/>
</dbReference>
<feature type="domain" description="Histidine kinase" evidence="22">
    <location>
        <begin position="264"/>
        <end position="458"/>
    </location>
</feature>
<evidence type="ECO:0000256" key="19">
    <source>
        <dbReference type="ARBA" id="ARBA00024827"/>
    </source>
</evidence>
<evidence type="ECO:0000256" key="2">
    <source>
        <dbReference type="ARBA" id="ARBA00001966"/>
    </source>
</evidence>
<evidence type="ECO:0000256" key="4">
    <source>
        <dbReference type="ARBA" id="ARBA00004651"/>
    </source>
</evidence>
<keyword evidence="8" id="KW-0004">4Fe-4S</keyword>
<keyword evidence="11 21" id="KW-0812">Transmembrane</keyword>
<evidence type="ECO:0000256" key="5">
    <source>
        <dbReference type="ARBA" id="ARBA00012438"/>
    </source>
</evidence>
<organism evidence="23 24">
    <name type="scientific">Yoonia vestfoldensis</name>
    <dbReference type="NCBI Taxonomy" id="245188"/>
    <lineage>
        <taxon>Bacteria</taxon>
        <taxon>Pseudomonadati</taxon>
        <taxon>Pseudomonadota</taxon>
        <taxon>Alphaproteobacteria</taxon>
        <taxon>Rhodobacterales</taxon>
        <taxon>Paracoccaceae</taxon>
        <taxon>Yoonia</taxon>
    </lineage>
</organism>
<evidence type="ECO:0000256" key="17">
    <source>
        <dbReference type="ARBA" id="ARBA00023014"/>
    </source>
</evidence>
<keyword evidence="15" id="KW-0408">Iron</keyword>
<dbReference type="AlphaFoldDB" id="A0A1Y0ECC9"/>
<dbReference type="SMART" id="SM00387">
    <property type="entry name" value="HATPase_c"/>
    <property type="match status" value="1"/>
</dbReference>
<dbReference type="GO" id="GO:0046983">
    <property type="term" value="F:protein dimerization activity"/>
    <property type="evidence" value="ECO:0007669"/>
    <property type="project" value="InterPro"/>
</dbReference>
<keyword evidence="9" id="KW-0963">Cytoplasm</keyword>
<dbReference type="InterPro" id="IPR017171">
    <property type="entry name" value="Sig_transdc_His_kinase_MctS"/>
</dbReference>
<evidence type="ECO:0000259" key="22">
    <source>
        <dbReference type="PROSITE" id="PS50109"/>
    </source>
</evidence>
<evidence type="ECO:0000256" key="8">
    <source>
        <dbReference type="ARBA" id="ARBA00022485"/>
    </source>
</evidence>
<dbReference type="Gene3D" id="3.30.450.20">
    <property type="entry name" value="PAS domain"/>
    <property type="match status" value="1"/>
</dbReference>
<evidence type="ECO:0000313" key="23">
    <source>
        <dbReference type="EMBL" id="ARU00992.1"/>
    </source>
</evidence>
<evidence type="ECO:0000256" key="1">
    <source>
        <dbReference type="ARBA" id="ARBA00000085"/>
    </source>
</evidence>
<dbReference type="Gene3D" id="3.30.565.10">
    <property type="entry name" value="Histidine kinase-like ATPase, C-terminal domain"/>
    <property type="match status" value="1"/>
</dbReference>
<dbReference type="OrthoDB" id="9778496at2"/>
<keyword evidence="16" id="KW-0902">Two-component regulatory system</keyword>
<dbReference type="InterPro" id="IPR011712">
    <property type="entry name" value="Sig_transdc_His_kin_sub3_dim/P"/>
</dbReference>